<evidence type="ECO:0000313" key="2">
    <source>
        <dbReference type="Proteomes" id="UP000198282"/>
    </source>
</evidence>
<dbReference type="AlphaFoldDB" id="A0A239HQ14"/>
<protein>
    <submittedName>
        <fullName evidence="1">Uncharacterized protein</fullName>
    </submittedName>
</protein>
<evidence type="ECO:0000313" key="1">
    <source>
        <dbReference type="EMBL" id="SNS83301.1"/>
    </source>
</evidence>
<accession>A0A239HQ14</accession>
<keyword evidence="2" id="KW-1185">Reference proteome</keyword>
<dbReference type="EMBL" id="FZOD01000017">
    <property type="protein sequence ID" value="SNS83301.1"/>
    <property type="molecule type" value="Genomic_DNA"/>
</dbReference>
<gene>
    <name evidence="1" type="ORF">SAMN05216276_101775</name>
</gene>
<sequence length="158" mass="16983">MSALSRHGHLAVCLAWGISLSPWRKTSARMDPWHAAGASFAYFAYAANGRLEVGFDPYGDSDRADPSVRCGWNTGVVDAYLHDLDLSPFTVATQQPGRDRHKYACVTLMERIAGATFPADVERPDSPGAGFTIASPVPTMSGAEFAHFMGPPAGALRR</sequence>
<reference evidence="1 2" key="1">
    <citation type="submission" date="2017-06" db="EMBL/GenBank/DDBJ databases">
        <authorList>
            <person name="Kim H.J."/>
            <person name="Triplett B.A."/>
        </authorList>
    </citation>
    <scope>NUCLEOTIDE SEQUENCE [LARGE SCALE GENOMIC DNA]</scope>
    <source>
        <strain evidence="1 2">CGMCC 4.2132</strain>
    </source>
</reference>
<proteinExistence type="predicted"/>
<name>A0A239HQ14_9ACTN</name>
<organism evidence="1 2">
    <name type="scientific">Streptosporangium subroseum</name>
    <dbReference type="NCBI Taxonomy" id="106412"/>
    <lineage>
        <taxon>Bacteria</taxon>
        <taxon>Bacillati</taxon>
        <taxon>Actinomycetota</taxon>
        <taxon>Actinomycetes</taxon>
        <taxon>Streptosporangiales</taxon>
        <taxon>Streptosporangiaceae</taxon>
        <taxon>Streptosporangium</taxon>
    </lineage>
</organism>
<dbReference type="Proteomes" id="UP000198282">
    <property type="component" value="Unassembled WGS sequence"/>
</dbReference>